<organism evidence="6 7">
    <name type="scientific">Rhizodiscina lignyota</name>
    <dbReference type="NCBI Taxonomy" id="1504668"/>
    <lineage>
        <taxon>Eukaryota</taxon>
        <taxon>Fungi</taxon>
        <taxon>Dikarya</taxon>
        <taxon>Ascomycota</taxon>
        <taxon>Pezizomycotina</taxon>
        <taxon>Dothideomycetes</taxon>
        <taxon>Pleosporomycetidae</taxon>
        <taxon>Aulographales</taxon>
        <taxon>Rhizodiscinaceae</taxon>
        <taxon>Rhizodiscina</taxon>
    </lineage>
</organism>
<comment type="cofactor">
    <cofactor evidence="5">
        <name>Fe(2+)</name>
        <dbReference type="ChEBI" id="CHEBI:29033"/>
    </cofactor>
    <text evidence="5">Binds 1 Fe(2+) ion per subunit.</text>
</comment>
<evidence type="ECO:0000256" key="2">
    <source>
        <dbReference type="ARBA" id="ARBA00022723"/>
    </source>
</evidence>
<evidence type="ECO:0000313" key="7">
    <source>
        <dbReference type="Proteomes" id="UP000799772"/>
    </source>
</evidence>
<dbReference type="GO" id="GO:0046872">
    <property type="term" value="F:metal ion binding"/>
    <property type="evidence" value="ECO:0007669"/>
    <property type="project" value="UniProtKB-KW"/>
</dbReference>
<dbReference type="Proteomes" id="UP000799772">
    <property type="component" value="Unassembled WGS sequence"/>
</dbReference>
<gene>
    <name evidence="6" type="ORF">NA57DRAFT_70181</name>
</gene>
<sequence length="731" mass="81186">MTLCGQKRKRGEKHPYLCGNFAPIQQTRPLTPCTYSGSIPEELARGQYVRNGGNPVSNEDLGRDAHWFDGDGMLSGVSFTKSTESDGIQPEFVNQYILTDVYLFTLGTQGIRTPILPSISTLVNPAASFLRITWHILRTVFLVILSCLAGSRHAIKKISVANTSILYHDGRALATCESGPPIRVQLPNLETVGWFNGNHAEGEETRERAKERFGGDGLIGFMKEWTTGHPKVDPVTKEMILYHATFVKPYVHCSVLPEIANPDSRDRRRAFTVQSKMLNAPVPGVSGAKMMHDFGASLSHTIIMDLPLSLDPLNLLKNRPVVCYNGKKPARFGVFPRRNPEAVRWFETKSCCIFHTANTWDDTNGDGKVSAVNMLACRLTTAALVFSAANIDVPRTISGRVAETPKPISFFGSYDHDEALVRDIIEPRRPYSASEAFEFATDLESHQEEKTPLLPQDGVHQAISASIINTKSLASDLETEQCRLYFYKFDLTSSENRILRQHALSILPFEFPSLHPSLSMQEARYIYGCSTSTLTSFGTALGKAAKIDVLLKVDALALIQRGEQHPPIEITGSVDTRTLPEVLSSVDPADPIKAFVMPGKWFAQEPRFVPRRNAAYEDDGFLLFYAFDEEQLDAEGEASPDSVSELWIVDAKTMGLPGVGMDAVVARVKLPQRVPYGLHGMWFSEEEIKGQRLVERLRNTKNVLEGKQEGGVGIAWQAWMATRGWLERILG</sequence>
<dbReference type="PANTHER" id="PTHR10543:SF89">
    <property type="entry name" value="CAROTENOID 9,10(9',10')-CLEAVAGE DIOXYGENASE 1"/>
    <property type="match status" value="1"/>
</dbReference>
<dbReference type="PANTHER" id="PTHR10543">
    <property type="entry name" value="BETA-CAROTENE DIOXYGENASE"/>
    <property type="match status" value="1"/>
</dbReference>
<accession>A0A9P4ILY5</accession>
<evidence type="ECO:0000256" key="3">
    <source>
        <dbReference type="ARBA" id="ARBA00023002"/>
    </source>
</evidence>
<dbReference type="AlphaFoldDB" id="A0A9P4ILY5"/>
<evidence type="ECO:0000313" key="6">
    <source>
        <dbReference type="EMBL" id="KAF2103970.1"/>
    </source>
</evidence>
<name>A0A9P4ILY5_9PEZI</name>
<comment type="similarity">
    <text evidence="1">Belongs to the carotenoid oxygenase family.</text>
</comment>
<reference evidence="6" key="1">
    <citation type="journal article" date="2020" name="Stud. Mycol.">
        <title>101 Dothideomycetes genomes: a test case for predicting lifestyles and emergence of pathogens.</title>
        <authorList>
            <person name="Haridas S."/>
            <person name="Albert R."/>
            <person name="Binder M."/>
            <person name="Bloem J."/>
            <person name="Labutti K."/>
            <person name="Salamov A."/>
            <person name="Andreopoulos B."/>
            <person name="Baker S."/>
            <person name="Barry K."/>
            <person name="Bills G."/>
            <person name="Bluhm B."/>
            <person name="Cannon C."/>
            <person name="Castanera R."/>
            <person name="Culley D."/>
            <person name="Daum C."/>
            <person name="Ezra D."/>
            <person name="Gonzalez J."/>
            <person name="Henrissat B."/>
            <person name="Kuo A."/>
            <person name="Liang C."/>
            <person name="Lipzen A."/>
            <person name="Lutzoni F."/>
            <person name="Magnuson J."/>
            <person name="Mondo S."/>
            <person name="Nolan M."/>
            <person name="Ohm R."/>
            <person name="Pangilinan J."/>
            <person name="Park H.-J."/>
            <person name="Ramirez L."/>
            <person name="Alfaro M."/>
            <person name="Sun H."/>
            <person name="Tritt A."/>
            <person name="Yoshinaga Y."/>
            <person name="Zwiers L.-H."/>
            <person name="Turgeon B."/>
            <person name="Goodwin S."/>
            <person name="Spatafora J."/>
            <person name="Crous P."/>
            <person name="Grigoriev I."/>
        </authorList>
    </citation>
    <scope>NUCLEOTIDE SEQUENCE</scope>
    <source>
        <strain evidence="6">CBS 133067</strain>
    </source>
</reference>
<feature type="binding site" evidence="5">
    <location>
        <position position="229"/>
    </location>
    <ligand>
        <name>Fe cation</name>
        <dbReference type="ChEBI" id="CHEBI:24875"/>
        <note>catalytic</note>
    </ligand>
</feature>
<comment type="caution">
    <text evidence="6">The sequence shown here is derived from an EMBL/GenBank/DDBJ whole genome shotgun (WGS) entry which is preliminary data.</text>
</comment>
<keyword evidence="7" id="KW-1185">Reference proteome</keyword>
<feature type="binding site" evidence="5">
    <location>
        <position position="292"/>
    </location>
    <ligand>
        <name>Fe cation</name>
        <dbReference type="ChEBI" id="CHEBI:24875"/>
        <note>catalytic</note>
    </ligand>
</feature>
<keyword evidence="2 5" id="KW-0479">Metal-binding</keyword>
<dbReference type="GO" id="GO:0016121">
    <property type="term" value="P:carotene catabolic process"/>
    <property type="evidence" value="ECO:0007669"/>
    <property type="project" value="TreeGrafter"/>
</dbReference>
<evidence type="ECO:0000256" key="4">
    <source>
        <dbReference type="ARBA" id="ARBA00023004"/>
    </source>
</evidence>
<keyword evidence="3" id="KW-0560">Oxidoreductase</keyword>
<dbReference type="EMBL" id="ML978121">
    <property type="protein sequence ID" value="KAF2103970.1"/>
    <property type="molecule type" value="Genomic_DNA"/>
</dbReference>
<protein>
    <submittedName>
        <fullName evidence="6">Carotenoid oxygenase</fullName>
    </submittedName>
</protein>
<evidence type="ECO:0000256" key="5">
    <source>
        <dbReference type="PIRSR" id="PIRSR604294-1"/>
    </source>
</evidence>
<dbReference type="InterPro" id="IPR004294">
    <property type="entry name" value="Carotenoid_Oase"/>
</dbReference>
<dbReference type="Pfam" id="PF03055">
    <property type="entry name" value="RPE65"/>
    <property type="match status" value="1"/>
</dbReference>
<evidence type="ECO:0000256" key="1">
    <source>
        <dbReference type="ARBA" id="ARBA00006787"/>
    </source>
</evidence>
<dbReference type="GO" id="GO:0010436">
    <property type="term" value="F:carotenoid dioxygenase activity"/>
    <property type="evidence" value="ECO:0007669"/>
    <property type="project" value="TreeGrafter"/>
</dbReference>
<keyword evidence="4 5" id="KW-0408">Iron</keyword>
<feature type="binding site" evidence="5">
    <location>
        <position position="679"/>
    </location>
    <ligand>
        <name>Fe cation</name>
        <dbReference type="ChEBI" id="CHEBI:24875"/>
        <note>catalytic</note>
    </ligand>
</feature>
<dbReference type="OrthoDB" id="1069523at2759"/>
<proteinExistence type="inferred from homology"/>
<feature type="binding site" evidence="5">
    <location>
        <position position="355"/>
    </location>
    <ligand>
        <name>Fe cation</name>
        <dbReference type="ChEBI" id="CHEBI:24875"/>
        <note>catalytic</note>
    </ligand>
</feature>